<organism evidence="3">
    <name type="scientific">uncultured prokaryote</name>
    <dbReference type="NCBI Taxonomy" id="198431"/>
    <lineage>
        <taxon>unclassified sequences</taxon>
        <taxon>environmental samples</taxon>
    </lineage>
</organism>
<reference evidence="3" key="1">
    <citation type="submission" date="2015-06" db="EMBL/GenBank/DDBJ databases">
        <authorList>
            <person name="Joergensen T."/>
        </authorList>
    </citation>
    <scope>NUCLEOTIDE SEQUENCE</scope>
    <source>
        <plasmid evidence="3">pRGRH0393</plasmid>
    </source>
</reference>
<proteinExistence type="predicted"/>
<evidence type="ECO:0000256" key="2">
    <source>
        <dbReference type="SAM" id="MobiDB-lite"/>
    </source>
</evidence>
<feature type="region of interest" description="Disordered" evidence="2">
    <location>
        <begin position="142"/>
        <end position="173"/>
    </location>
</feature>
<keyword evidence="1" id="KW-0175">Coiled coil</keyword>
<dbReference type="EMBL" id="LN853043">
    <property type="protein sequence ID" value="CRY94873.1"/>
    <property type="molecule type" value="Genomic_DNA"/>
</dbReference>
<geneLocation type="plasmid" evidence="3">
    <name>pRGRH0393</name>
</geneLocation>
<feature type="compositionally biased region" description="Basic and acidic residues" evidence="2">
    <location>
        <begin position="142"/>
        <end position="164"/>
    </location>
</feature>
<name>A0A0H5PZ80_9ZZZZ</name>
<protein>
    <submittedName>
        <fullName evidence="3">Uncharacterized protein</fullName>
    </submittedName>
</protein>
<dbReference type="AlphaFoldDB" id="A0A0H5PZ80"/>
<feature type="coiled-coil region" evidence="1">
    <location>
        <begin position="69"/>
        <end position="106"/>
    </location>
</feature>
<keyword evidence="3" id="KW-0614">Plasmid</keyword>
<evidence type="ECO:0000313" key="3">
    <source>
        <dbReference type="EMBL" id="CRY94873.1"/>
    </source>
</evidence>
<evidence type="ECO:0000256" key="1">
    <source>
        <dbReference type="SAM" id="Coils"/>
    </source>
</evidence>
<sequence>MKIMDICKELDMTRQGLYYLLKEHSQDDGIAGHVTRDEKGKWAIDKTALETLREIRMKSKRVIVAKTSDEAMNETIRGMELKIRDLNEEIRKLEIIKEQAEMLHDAVADFIKDHPGLDKALQRELLAAVKFYDNNTHDKSIRSRIRKEDRAKAKAEKKKKEFEARQTSLFPEV</sequence>
<accession>A0A0H5PZ80</accession>
<reference evidence="3" key="2">
    <citation type="submission" date="2015-07" db="EMBL/GenBank/DDBJ databases">
        <title>Plasmids, circular viruses and viroids from rat gut.</title>
        <authorList>
            <person name="Jorgensen T.J."/>
            <person name="Hansen M.A."/>
            <person name="Xu Z."/>
            <person name="Tabak M.A."/>
            <person name="Sorensen S.J."/>
            <person name="Hansen L.H."/>
        </authorList>
    </citation>
    <scope>NUCLEOTIDE SEQUENCE</scope>
    <source>
        <plasmid evidence="3">pRGRH0393</plasmid>
    </source>
</reference>